<keyword evidence="3" id="KW-1185">Reference proteome</keyword>
<evidence type="ECO:0000313" key="3">
    <source>
        <dbReference type="Proteomes" id="UP000677436"/>
    </source>
</evidence>
<dbReference type="Proteomes" id="UP000677436">
    <property type="component" value="Chromosome"/>
</dbReference>
<dbReference type="SUPFAM" id="SSF54001">
    <property type="entry name" value="Cysteine proteinases"/>
    <property type="match status" value="1"/>
</dbReference>
<protein>
    <recommendedName>
        <fullName evidence="1">Transglutaminase-like domain-containing protein</fullName>
    </recommendedName>
</protein>
<accession>A0A8D5ZJK4</accession>
<evidence type="ECO:0000259" key="1">
    <source>
        <dbReference type="SMART" id="SM00460"/>
    </source>
</evidence>
<feature type="domain" description="Transglutaminase-like" evidence="1">
    <location>
        <begin position="474"/>
        <end position="530"/>
    </location>
</feature>
<evidence type="ECO:0000313" key="2">
    <source>
        <dbReference type="EMBL" id="BCU80624.1"/>
    </source>
</evidence>
<reference evidence="2" key="1">
    <citation type="journal article" date="2013" name="Int. J. Syst. Evol. Microbiol.">
        <title>Polycladomyces abyssicola gen. nov., sp. nov., a thermophilic filamentous bacterium isolated from hemipelagic sediment.</title>
        <authorList>
            <person name="Tsubouchi T."/>
            <person name="Shimane Y."/>
            <person name="Mori K."/>
            <person name="Usui K."/>
            <person name="Hiraki T."/>
            <person name="Tame A."/>
            <person name="Uematsu K."/>
            <person name="Maruyama T."/>
            <person name="Hatada Y."/>
        </authorList>
    </citation>
    <scope>NUCLEOTIDE SEQUENCE</scope>
    <source>
        <strain evidence="2">JIR-001</strain>
    </source>
</reference>
<dbReference type="RefSeq" id="WP_212773971.1">
    <property type="nucleotide sequence ID" value="NZ_AP024601.1"/>
</dbReference>
<dbReference type="SMART" id="SM00460">
    <property type="entry name" value="TGc"/>
    <property type="match status" value="1"/>
</dbReference>
<dbReference type="InterPro" id="IPR038765">
    <property type="entry name" value="Papain-like_cys_pep_sf"/>
</dbReference>
<proteinExistence type="predicted"/>
<name>A0A8D5ZJK4_9BACL</name>
<dbReference type="EMBL" id="AP024601">
    <property type="protein sequence ID" value="BCU80624.1"/>
    <property type="molecule type" value="Genomic_DNA"/>
</dbReference>
<organism evidence="2 3">
    <name type="scientific">Polycladomyces abyssicola</name>
    <dbReference type="NCBI Taxonomy" id="1125966"/>
    <lineage>
        <taxon>Bacteria</taxon>
        <taxon>Bacillati</taxon>
        <taxon>Bacillota</taxon>
        <taxon>Bacilli</taxon>
        <taxon>Bacillales</taxon>
        <taxon>Thermoactinomycetaceae</taxon>
        <taxon>Polycladomyces</taxon>
    </lineage>
</organism>
<reference evidence="2" key="2">
    <citation type="journal article" date="2021" name="Microbiol. Resour. Announc.">
        <title>Complete Genome Sequence of Polycladomyces abyssicola JIR-001T, Isolated from Hemipelagic Sediment in Deep Seawater.</title>
        <authorList>
            <person name="Tsubouchi T."/>
            <person name="Kaneko Y."/>
        </authorList>
    </citation>
    <scope>NUCLEOTIDE SEQUENCE</scope>
    <source>
        <strain evidence="2">JIR-001</strain>
    </source>
</reference>
<dbReference type="Gene3D" id="3.10.620.30">
    <property type="match status" value="1"/>
</dbReference>
<dbReference type="InterPro" id="IPR002931">
    <property type="entry name" value="Transglutaminase-like"/>
</dbReference>
<dbReference type="PANTHER" id="PTHR33490">
    <property type="entry name" value="BLR5614 PROTEIN-RELATED"/>
    <property type="match status" value="1"/>
</dbReference>
<dbReference type="KEGG" id="pabs:JIR001_04070"/>
<dbReference type="Pfam" id="PF01841">
    <property type="entry name" value="Transglut_core"/>
    <property type="match status" value="1"/>
</dbReference>
<dbReference type="PROSITE" id="PS51257">
    <property type="entry name" value="PROKAR_LIPOPROTEIN"/>
    <property type="match status" value="1"/>
</dbReference>
<dbReference type="PANTHER" id="PTHR33490:SF6">
    <property type="entry name" value="SLL1049 PROTEIN"/>
    <property type="match status" value="1"/>
</dbReference>
<gene>
    <name evidence="2" type="ORF">JIR001_04070</name>
</gene>
<sequence length="568" mass="65016">MDRKRGDCVRRVRQTGITVLLLLMSAMFSACDLPFLKQDSSTDPLAEMVQQFNAQWIKEPLQYSTYAREVGASLSSPRYQRFAVNEMFSLSGTVKNHRGLRSPFVWVGLRKMGDHSAAPENEFDIYIPIKNGTFAQSIRLFAGKGEYQVTVRLPSREKADTFYELTQFTVVNVNPRVKRDIAYSPYAWETGLSLKQPSQGLVRANGRIHVTGIIRQTYGRHNVMIQLVKGSQSWDRLVSVKNGAFAADIPLYYGKGIHQLRVLVPDAKHQRYYQEGAEILVDNADRSRKAPIRYFADYEKRGIQITVPQASGGTGKYTYRIAGRIDPDAPYAGETRELIIQTVKDGEEATYFIPVKNYRFDGVFWLRFGPGRYEVSVNVPEITHQHRDYFRFFRVAQFEVNATGPKDLRYLLPSRGIQSDSPQIEALARRIVAGQMDDRAKAKAIYRYVATHVRYDVDKFRTDAFELDDSALKTLREKKGVCQDYTFLTVALLRSIGIEARFVEGMSQGNRHAWVEARIDGRWLTMDPTWGSGYLTPDGHFVAKYDPRYFDPDPAFFARTHRRTGVMY</sequence>
<dbReference type="AlphaFoldDB" id="A0A8D5ZJK4"/>